<accession>A0A2W4ZHL4</accession>
<organism evidence="2 3">
    <name type="scientific">Sphingomonas hengshuiensis</name>
    <dbReference type="NCBI Taxonomy" id="1609977"/>
    <lineage>
        <taxon>Bacteria</taxon>
        <taxon>Pseudomonadati</taxon>
        <taxon>Pseudomonadota</taxon>
        <taxon>Alphaproteobacteria</taxon>
        <taxon>Sphingomonadales</taxon>
        <taxon>Sphingomonadaceae</taxon>
        <taxon>Sphingomonas</taxon>
    </lineage>
</organism>
<name>A0A2W4ZHL4_9SPHN</name>
<feature type="region of interest" description="Disordered" evidence="1">
    <location>
        <begin position="65"/>
        <end position="90"/>
    </location>
</feature>
<feature type="region of interest" description="Disordered" evidence="1">
    <location>
        <begin position="26"/>
        <end position="47"/>
    </location>
</feature>
<gene>
    <name evidence="2" type="ORF">DI632_02520</name>
</gene>
<reference evidence="2 3" key="1">
    <citation type="submission" date="2017-08" db="EMBL/GenBank/DDBJ databases">
        <title>Infants hospitalized years apart are colonized by the same room-sourced microbial strains.</title>
        <authorList>
            <person name="Brooks B."/>
            <person name="Olm M.R."/>
            <person name="Firek B.A."/>
            <person name="Baker R."/>
            <person name="Thomas B.C."/>
            <person name="Morowitz M.J."/>
            <person name="Banfield J.F."/>
        </authorList>
    </citation>
    <scope>NUCLEOTIDE SEQUENCE [LARGE SCALE GENOMIC DNA]</scope>
    <source>
        <strain evidence="2">S2_018_000_R3_110</strain>
    </source>
</reference>
<comment type="caution">
    <text evidence="2">The sequence shown here is derived from an EMBL/GenBank/DDBJ whole genome shotgun (WGS) entry which is preliminary data.</text>
</comment>
<dbReference type="EMBL" id="QFNF01000004">
    <property type="protein sequence ID" value="PZO80112.1"/>
    <property type="molecule type" value="Genomic_DNA"/>
</dbReference>
<protein>
    <submittedName>
        <fullName evidence="2">Uncharacterized protein</fullName>
    </submittedName>
</protein>
<evidence type="ECO:0000256" key="1">
    <source>
        <dbReference type="SAM" id="MobiDB-lite"/>
    </source>
</evidence>
<dbReference type="AlphaFoldDB" id="A0A2W4ZHL4"/>
<evidence type="ECO:0000313" key="2">
    <source>
        <dbReference type="EMBL" id="PZO80112.1"/>
    </source>
</evidence>
<feature type="compositionally biased region" description="Basic and acidic residues" evidence="1">
    <location>
        <begin position="33"/>
        <end position="47"/>
    </location>
</feature>
<sequence length="124" mass="14713">MKLLLNIFAGVGLTIAGLTAVPAAADAQPGRHVQRDHGPRAQHDDRRRWDDRRYRDDRRGWDNRRAWNDRRRHDDRRRWDNRRGRYNNRGERVVPGWSREAAAMGVQYRGPCRYVIRNGRRVCG</sequence>
<proteinExistence type="predicted"/>
<dbReference type="Proteomes" id="UP000248614">
    <property type="component" value="Unassembled WGS sequence"/>
</dbReference>
<evidence type="ECO:0000313" key="3">
    <source>
        <dbReference type="Proteomes" id="UP000248614"/>
    </source>
</evidence>